<organism evidence="1 2">
    <name type="scientific">Bifidobacterium asteroides DSM 20089</name>
    <dbReference type="NCBI Taxonomy" id="1437594"/>
    <lineage>
        <taxon>Bacteria</taxon>
        <taxon>Bacillati</taxon>
        <taxon>Actinomycetota</taxon>
        <taxon>Actinomycetes</taxon>
        <taxon>Bifidobacteriales</taxon>
        <taxon>Bifidobacteriaceae</taxon>
        <taxon>Bifidobacterium</taxon>
    </lineage>
</organism>
<protein>
    <recommendedName>
        <fullName evidence="3">Peptidoglycan binding-like domain-containing protein</fullName>
    </recommendedName>
</protein>
<dbReference type="EMBL" id="CP017696">
    <property type="protein sequence ID" value="ATO41925.1"/>
    <property type="molecule type" value="Genomic_DNA"/>
</dbReference>
<dbReference type="Proteomes" id="UP000224056">
    <property type="component" value="Chromosome"/>
</dbReference>
<name>A0AAD0ABU2_9BIFI</name>
<sequence>MAALREELSRMGYAVQSSKPKIFDRFMHAALLDVQTKKGLADEGSLKLEHVVWLPAEKIQVGEWKLTLGSQAEQELGLVKGHLSAVRVQKMPESLAPGNHVINLFGKRGAISQEGLCSDKAFLDTIAASPEFASISGNHDALAAGADGSIQLENPVKAFKIPVGAVFAYQDDHACVQTGSEARRITILGSNGGFVMASSSKSLQSVNLGSAINTTSCKVAQ</sequence>
<accession>A0AAD0ABU2</accession>
<proteinExistence type="predicted"/>
<evidence type="ECO:0000313" key="2">
    <source>
        <dbReference type="Proteomes" id="UP000224056"/>
    </source>
</evidence>
<reference evidence="1 2" key="1">
    <citation type="submission" date="2016-10" db="EMBL/GenBank/DDBJ databases">
        <title>The whole genome sequencing and assembly of B. asteroides DSM 20089 strain.</title>
        <authorList>
            <person name="Lee Y.-J."/>
            <person name="Park M.-K."/>
            <person name="Yi H."/>
            <person name="Bahn Y.-S."/>
            <person name="Kim J.F."/>
            <person name="Lee D.-W."/>
        </authorList>
    </citation>
    <scope>NUCLEOTIDE SEQUENCE [LARGE SCALE GENOMIC DNA]</scope>
    <source>
        <strain evidence="1 2">DSM 20089</strain>
    </source>
</reference>
<evidence type="ECO:0000313" key="1">
    <source>
        <dbReference type="EMBL" id="ATO41925.1"/>
    </source>
</evidence>
<gene>
    <name evidence="1" type="ORF">BA20089_07200</name>
</gene>
<dbReference type="AlphaFoldDB" id="A0AAD0ABU2"/>
<evidence type="ECO:0008006" key="3">
    <source>
        <dbReference type="Google" id="ProtNLM"/>
    </source>
</evidence>